<dbReference type="GO" id="GO:0042910">
    <property type="term" value="F:xenobiotic transmembrane transporter activity"/>
    <property type="evidence" value="ECO:0007669"/>
    <property type="project" value="InterPro"/>
</dbReference>
<accession>A0A2Z2NRH7</accession>
<dbReference type="Gene3D" id="1.20.1720.10">
    <property type="entry name" value="Multidrug resistance protein D"/>
    <property type="match status" value="1"/>
</dbReference>
<dbReference type="InterPro" id="IPR011701">
    <property type="entry name" value="MFS"/>
</dbReference>
<evidence type="ECO:0000256" key="8">
    <source>
        <dbReference type="RuleBase" id="RU365088"/>
    </source>
</evidence>
<feature type="transmembrane region" description="Helical" evidence="8">
    <location>
        <begin position="75"/>
        <end position="93"/>
    </location>
</feature>
<keyword evidence="11" id="KW-1185">Reference proteome</keyword>
<keyword evidence="4" id="KW-1003">Cell membrane</keyword>
<dbReference type="EMBL" id="CP018632">
    <property type="protein sequence ID" value="ASJ73839.1"/>
    <property type="molecule type" value="Genomic_DNA"/>
</dbReference>
<keyword evidence="3 8" id="KW-0813">Transport</keyword>
<comment type="subcellular location">
    <subcellularLocation>
        <location evidence="8">Cell inner membrane</location>
        <topology evidence="8">Multi-pass membrane protein</topology>
    </subcellularLocation>
    <subcellularLocation>
        <location evidence="1">Cell membrane</location>
        <topology evidence="1">Multi-pass membrane protein</topology>
    </subcellularLocation>
</comment>
<dbReference type="SUPFAM" id="SSF103473">
    <property type="entry name" value="MFS general substrate transporter"/>
    <property type="match status" value="1"/>
</dbReference>
<evidence type="ECO:0000256" key="2">
    <source>
        <dbReference type="ARBA" id="ARBA00006236"/>
    </source>
</evidence>
<dbReference type="InterPro" id="IPR004812">
    <property type="entry name" value="Efflux_drug-R_Bcr/CmlA"/>
</dbReference>
<organism evidence="10 11">
    <name type="scientific">Granulosicoccus antarcticus IMCC3135</name>
    <dbReference type="NCBI Taxonomy" id="1192854"/>
    <lineage>
        <taxon>Bacteria</taxon>
        <taxon>Pseudomonadati</taxon>
        <taxon>Pseudomonadota</taxon>
        <taxon>Gammaproteobacteria</taxon>
        <taxon>Chromatiales</taxon>
        <taxon>Granulosicoccaceae</taxon>
        <taxon>Granulosicoccus</taxon>
    </lineage>
</organism>
<feature type="transmembrane region" description="Helical" evidence="8">
    <location>
        <begin position="284"/>
        <end position="302"/>
    </location>
</feature>
<evidence type="ECO:0000259" key="9">
    <source>
        <dbReference type="PROSITE" id="PS50850"/>
    </source>
</evidence>
<evidence type="ECO:0000256" key="4">
    <source>
        <dbReference type="ARBA" id="ARBA00022475"/>
    </source>
</evidence>
<evidence type="ECO:0000256" key="3">
    <source>
        <dbReference type="ARBA" id="ARBA00022448"/>
    </source>
</evidence>
<dbReference type="PANTHER" id="PTHR23502">
    <property type="entry name" value="MAJOR FACILITATOR SUPERFAMILY"/>
    <property type="match status" value="1"/>
</dbReference>
<evidence type="ECO:0000256" key="7">
    <source>
        <dbReference type="ARBA" id="ARBA00023136"/>
    </source>
</evidence>
<dbReference type="GO" id="GO:0005886">
    <property type="term" value="C:plasma membrane"/>
    <property type="evidence" value="ECO:0007669"/>
    <property type="project" value="UniProtKB-SubCell"/>
</dbReference>
<dbReference type="PROSITE" id="PS50850">
    <property type="entry name" value="MFS"/>
    <property type="match status" value="1"/>
</dbReference>
<keyword evidence="6 8" id="KW-1133">Transmembrane helix</keyword>
<evidence type="ECO:0000256" key="6">
    <source>
        <dbReference type="ARBA" id="ARBA00022989"/>
    </source>
</evidence>
<feature type="transmembrane region" description="Helical" evidence="8">
    <location>
        <begin position="43"/>
        <end position="63"/>
    </location>
</feature>
<dbReference type="Proteomes" id="UP000250079">
    <property type="component" value="Chromosome"/>
</dbReference>
<sequence>MPKPLSTPQLSLLLAAIISLTPFSIDAYLPALSQISRDLGTDLHHLELTVSSFFIGYAFGSLVGGPLSDHKGRRLVAGIGLLCFMVASLAITMCESFESLLLLRFLQAASGGVTTVVVPAIVRDRFPRQQAAQVMSTIAFIMMAAPLVAPIVGSAILATWGWRPIFLFLAVYGLALYLLTRAFMPESRPNGEPPSAFSLKKTLSVYRFVLSHRQARPFLLIIVCSNAIFFSYLTQAAYLLYEYMGVTELQFPMVFSGFVVCLMIANRCNAFLLRTHDSLQILRWGLMAALIVASALLVAALFTGPGSLWVMGFVLLLISSLGFVNSNSQVNFLHFFGENSGTAASAMRASQMLVGASAGALVSALYNGTPVPLACVMLFMAGCAFVSMRKAGIAVDCEGGVVSP</sequence>
<keyword evidence="8" id="KW-0997">Cell inner membrane</keyword>
<dbReference type="AlphaFoldDB" id="A0A2Z2NRH7"/>
<dbReference type="InterPro" id="IPR036259">
    <property type="entry name" value="MFS_trans_sf"/>
</dbReference>
<dbReference type="KEGG" id="gai:IMCC3135_18800"/>
<keyword evidence="7 8" id="KW-0472">Membrane</keyword>
<name>A0A2Z2NRH7_9GAMM</name>
<dbReference type="GO" id="GO:1990961">
    <property type="term" value="P:xenobiotic detoxification by transmembrane export across the plasma membrane"/>
    <property type="evidence" value="ECO:0007669"/>
    <property type="project" value="InterPro"/>
</dbReference>
<gene>
    <name evidence="10" type="primary">bcr_4</name>
    <name evidence="10" type="ORF">IMCC3135_18800</name>
</gene>
<protein>
    <recommendedName>
        <fullName evidence="8">Bcr/CflA family efflux transporter</fullName>
    </recommendedName>
</protein>
<dbReference type="RefSeq" id="WP_157736097.1">
    <property type="nucleotide sequence ID" value="NZ_CP018632.1"/>
</dbReference>
<dbReference type="InterPro" id="IPR020846">
    <property type="entry name" value="MFS_dom"/>
</dbReference>
<feature type="domain" description="Major facilitator superfamily (MFS) profile" evidence="9">
    <location>
        <begin position="10"/>
        <end position="404"/>
    </location>
</feature>
<dbReference type="PANTHER" id="PTHR23502:SF132">
    <property type="entry name" value="POLYAMINE TRANSPORTER 2-RELATED"/>
    <property type="match status" value="1"/>
</dbReference>
<dbReference type="Pfam" id="PF07690">
    <property type="entry name" value="MFS_1"/>
    <property type="match status" value="1"/>
</dbReference>
<evidence type="ECO:0000256" key="1">
    <source>
        <dbReference type="ARBA" id="ARBA00004651"/>
    </source>
</evidence>
<dbReference type="CDD" id="cd17320">
    <property type="entry name" value="MFS_MdfA_MDR_like"/>
    <property type="match status" value="1"/>
</dbReference>
<dbReference type="OrthoDB" id="9812221at2"/>
<evidence type="ECO:0000313" key="11">
    <source>
        <dbReference type="Proteomes" id="UP000250079"/>
    </source>
</evidence>
<keyword evidence="5 8" id="KW-0812">Transmembrane</keyword>
<feature type="transmembrane region" description="Helical" evidence="8">
    <location>
        <begin position="253"/>
        <end position="272"/>
    </location>
</feature>
<dbReference type="NCBIfam" id="TIGR00710">
    <property type="entry name" value="efflux_Bcr_CflA"/>
    <property type="match status" value="1"/>
</dbReference>
<feature type="transmembrane region" description="Helical" evidence="8">
    <location>
        <begin position="218"/>
        <end position="241"/>
    </location>
</feature>
<reference evidence="10 11" key="1">
    <citation type="submission" date="2016-12" db="EMBL/GenBank/DDBJ databases">
        <authorList>
            <person name="Song W.-J."/>
            <person name="Kurnit D.M."/>
        </authorList>
    </citation>
    <scope>NUCLEOTIDE SEQUENCE [LARGE SCALE GENOMIC DNA]</scope>
    <source>
        <strain evidence="10 11">IMCC3135</strain>
    </source>
</reference>
<feature type="transmembrane region" description="Helical" evidence="8">
    <location>
        <begin position="308"/>
        <end position="325"/>
    </location>
</feature>
<feature type="transmembrane region" description="Helical" evidence="8">
    <location>
        <begin position="162"/>
        <end position="179"/>
    </location>
</feature>
<comment type="similarity">
    <text evidence="2 8">Belongs to the major facilitator superfamily. Bcr/CmlA family.</text>
</comment>
<proteinExistence type="inferred from homology"/>
<feature type="transmembrane region" description="Helical" evidence="8">
    <location>
        <begin position="134"/>
        <end position="156"/>
    </location>
</feature>
<feature type="transmembrane region" description="Helical" evidence="8">
    <location>
        <begin position="105"/>
        <end position="122"/>
    </location>
</feature>
<comment type="caution">
    <text evidence="8">Lacks conserved residue(s) required for the propagation of feature annotation.</text>
</comment>
<evidence type="ECO:0000256" key="5">
    <source>
        <dbReference type="ARBA" id="ARBA00022692"/>
    </source>
</evidence>
<evidence type="ECO:0000313" key="10">
    <source>
        <dbReference type="EMBL" id="ASJ73839.1"/>
    </source>
</evidence>